<protein>
    <submittedName>
        <fullName evidence="1">Uncharacterized protein</fullName>
    </submittedName>
</protein>
<dbReference type="EMBL" id="JAYMYQ010000001">
    <property type="protein sequence ID" value="KAK7361640.1"/>
    <property type="molecule type" value="Genomic_DNA"/>
</dbReference>
<keyword evidence="2" id="KW-1185">Reference proteome</keyword>
<accession>A0AAN9R464</accession>
<organism evidence="1 2">
    <name type="scientific">Canavalia gladiata</name>
    <name type="common">Sword bean</name>
    <name type="synonym">Dolichos gladiatus</name>
    <dbReference type="NCBI Taxonomy" id="3824"/>
    <lineage>
        <taxon>Eukaryota</taxon>
        <taxon>Viridiplantae</taxon>
        <taxon>Streptophyta</taxon>
        <taxon>Embryophyta</taxon>
        <taxon>Tracheophyta</taxon>
        <taxon>Spermatophyta</taxon>
        <taxon>Magnoliopsida</taxon>
        <taxon>eudicotyledons</taxon>
        <taxon>Gunneridae</taxon>
        <taxon>Pentapetalae</taxon>
        <taxon>rosids</taxon>
        <taxon>fabids</taxon>
        <taxon>Fabales</taxon>
        <taxon>Fabaceae</taxon>
        <taxon>Papilionoideae</taxon>
        <taxon>50 kb inversion clade</taxon>
        <taxon>NPAAA clade</taxon>
        <taxon>indigoferoid/millettioid clade</taxon>
        <taxon>Phaseoleae</taxon>
        <taxon>Canavalia</taxon>
    </lineage>
</organism>
<reference evidence="1 2" key="1">
    <citation type="submission" date="2024-01" db="EMBL/GenBank/DDBJ databases">
        <title>The genomes of 5 underutilized Papilionoideae crops provide insights into root nodulation and disease resistanc.</title>
        <authorList>
            <person name="Jiang F."/>
        </authorList>
    </citation>
    <scope>NUCLEOTIDE SEQUENCE [LARGE SCALE GENOMIC DNA]</scope>
    <source>
        <strain evidence="1">LVBAO_FW01</strain>
        <tissue evidence="1">Leaves</tissue>
    </source>
</reference>
<evidence type="ECO:0000313" key="1">
    <source>
        <dbReference type="EMBL" id="KAK7361640.1"/>
    </source>
</evidence>
<sequence>MGGGIPLNIVFLEDEKKVDLDIMETRRRRVTLRTRAFELQPTHRTLNGTPRHIATIEGIQTKTNAAVPNCRNRNRNRMILAMV</sequence>
<comment type="caution">
    <text evidence="1">The sequence shown here is derived from an EMBL/GenBank/DDBJ whole genome shotgun (WGS) entry which is preliminary data.</text>
</comment>
<evidence type="ECO:0000313" key="2">
    <source>
        <dbReference type="Proteomes" id="UP001367508"/>
    </source>
</evidence>
<proteinExistence type="predicted"/>
<dbReference type="Proteomes" id="UP001367508">
    <property type="component" value="Unassembled WGS sequence"/>
</dbReference>
<dbReference type="AlphaFoldDB" id="A0AAN9R464"/>
<gene>
    <name evidence="1" type="ORF">VNO77_03711</name>
</gene>
<name>A0AAN9R464_CANGL</name>